<keyword evidence="1" id="KW-0472">Membrane</keyword>
<dbReference type="RefSeq" id="WP_123667070.1">
    <property type="nucleotide sequence ID" value="NZ_RJKE01000001.1"/>
</dbReference>
<dbReference type="CDD" id="cd08241">
    <property type="entry name" value="QOR1"/>
    <property type="match status" value="1"/>
</dbReference>
<gene>
    <name evidence="3" type="ORF">EDD29_5481</name>
</gene>
<feature type="transmembrane region" description="Helical" evidence="1">
    <location>
        <begin position="229"/>
        <end position="249"/>
    </location>
</feature>
<dbReference type="Gene3D" id="3.40.50.720">
    <property type="entry name" value="NAD(P)-binding Rossmann-like Domain"/>
    <property type="match status" value="1"/>
</dbReference>
<dbReference type="Proteomes" id="UP000272400">
    <property type="component" value="Unassembled WGS sequence"/>
</dbReference>
<dbReference type="InterPro" id="IPR051397">
    <property type="entry name" value="Zn-ADH-like_protein"/>
</dbReference>
<accession>A0A3N1D2Y0</accession>
<dbReference type="OrthoDB" id="4190732at2"/>
<dbReference type="Gene3D" id="3.90.180.10">
    <property type="entry name" value="Medium-chain alcohol dehydrogenases, catalytic domain"/>
    <property type="match status" value="1"/>
</dbReference>
<dbReference type="PANTHER" id="PTHR43677:SF4">
    <property type="entry name" value="QUINONE OXIDOREDUCTASE-LIKE PROTEIN 2"/>
    <property type="match status" value="1"/>
</dbReference>
<dbReference type="SUPFAM" id="SSF50129">
    <property type="entry name" value="GroES-like"/>
    <property type="match status" value="1"/>
</dbReference>
<dbReference type="InterPro" id="IPR011032">
    <property type="entry name" value="GroES-like_sf"/>
</dbReference>
<feature type="transmembrane region" description="Helical" evidence="1">
    <location>
        <begin position="261"/>
        <end position="281"/>
    </location>
</feature>
<proteinExistence type="predicted"/>
<evidence type="ECO:0000313" key="3">
    <source>
        <dbReference type="EMBL" id="ROO87836.1"/>
    </source>
</evidence>
<sequence length="319" mass="32542">MKALVLQELVGPAGLHYVDTPEPTADDLVHIDVHVAGVNFPDLLLMKGMYQQKADPPFIPGSEVCGTVVRAPVGSAWSPGDRVSALTTVGGYAERVAVDPGLVVATPWQLTDAEATGLLINHQTAYFSLVIRGGLQAGETVVVLGAAGGIGSAAVQIAAALGARVIAVEKREGVEEFVRSLGAGDVVRAEDGWAAKVTELTGGAHLVIDPVGGPHLEEGLRSLRVGGRLVVVGFAAGAIPTIAANRLLLRNVSTIGAAWGAYFLATPGALATVAAALEALVEDGLRPVLTATYPLAEGRAAVELLEAGGVVGKIAIAVR</sequence>
<dbReference type="InterPro" id="IPR036291">
    <property type="entry name" value="NAD(P)-bd_dom_sf"/>
</dbReference>
<dbReference type="InterPro" id="IPR013154">
    <property type="entry name" value="ADH-like_N"/>
</dbReference>
<dbReference type="GO" id="GO:0016491">
    <property type="term" value="F:oxidoreductase activity"/>
    <property type="evidence" value="ECO:0007669"/>
    <property type="project" value="InterPro"/>
</dbReference>
<dbReference type="SMART" id="SM00829">
    <property type="entry name" value="PKS_ER"/>
    <property type="match status" value="1"/>
</dbReference>
<feature type="domain" description="Enoyl reductase (ER)" evidence="2">
    <location>
        <begin position="11"/>
        <end position="316"/>
    </location>
</feature>
<evidence type="ECO:0000259" key="2">
    <source>
        <dbReference type="SMART" id="SM00829"/>
    </source>
</evidence>
<keyword evidence="1" id="KW-1133">Transmembrane helix</keyword>
<dbReference type="EMBL" id="RJKE01000001">
    <property type="protein sequence ID" value="ROO87836.1"/>
    <property type="molecule type" value="Genomic_DNA"/>
</dbReference>
<keyword evidence="1" id="KW-0812">Transmembrane</keyword>
<dbReference type="AlphaFoldDB" id="A0A3N1D2Y0"/>
<keyword evidence="4" id="KW-1185">Reference proteome</keyword>
<reference evidence="3 4" key="1">
    <citation type="submission" date="2018-11" db="EMBL/GenBank/DDBJ databases">
        <title>Sequencing the genomes of 1000 actinobacteria strains.</title>
        <authorList>
            <person name="Klenk H.-P."/>
        </authorList>
    </citation>
    <scope>NUCLEOTIDE SEQUENCE [LARGE SCALE GENOMIC DNA]</scope>
    <source>
        <strain evidence="3 4">DSM 44254</strain>
    </source>
</reference>
<evidence type="ECO:0000256" key="1">
    <source>
        <dbReference type="SAM" id="Phobius"/>
    </source>
</evidence>
<organism evidence="3 4">
    <name type="scientific">Actinocorallia herbida</name>
    <dbReference type="NCBI Taxonomy" id="58109"/>
    <lineage>
        <taxon>Bacteria</taxon>
        <taxon>Bacillati</taxon>
        <taxon>Actinomycetota</taxon>
        <taxon>Actinomycetes</taxon>
        <taxon>Streptosporangiales</taxon>
        <taxon>Thermomonosporaceae</taxon>
        <taxon>Actinocorallia</taxon>
    </lineage>
</organism>
<dbReference type="SUPFAM" id="SSF51735">
    <property type="entry name" value="NAD(P)-binding Rossmann-fold domains"/>
    <property type="match status" value="1"/>
</dbReference>
<evidence type="ECO:0000313" key="4">
    <source>
        <dbReference type="Proteomes" id="UP000272400"/>
    </source>
</evidence>
<protein>
    <submittedName>
        <fullName evidence="3">NADPH2:quinone reductase</fullName>
    </submittedName>
</protein>
<dbReference type="Pfam" id="PF00107">
    <property type="entry name" value="ADH_zinc_N"/>
    <property type="match status" value="1"/>
</dbReference>
<dbReference type="Pfam" id="PF08240">
    <property type="entry name" value="ADH_N"/>
    <property type="match status" value="1"/>
</dbReference>
<comment type="caution">
    <text evidence="3">The sequence shown here is derived from an EMBL/GenBank/DDBJ whole genome shotgun (WGS) entry which is preliminary data.</text>
</comment>
<dbReference type="InterPro" id="IPR020843">
    <property type="entry name" value="ER"/>
</dbReference>
<dbReference type="InterPro" id="IPR013149">
    <property type="entry name" value="ADH-like_C"/>
</dbReference>
<name>A0A3N1D2Y0_9ACTN</name>
<dbReference type="PANTHER" id="PTHR43677">
    <property type="entry name" value="SHORT-CHAIN DEHYDROGENASE/REDUCTASE"/>
    <property type="match status" value="1"/>
</dbReference>